<protein>
    <submittedName>
        <fullName evidence="1">Uncharacterized protein</fullName>
    </submittedName>
</protein>
<gene>
    <name evidence="1" type="ORF">NC653_038452</name>
</gene>
<sequence length="89" mass="10712">MKCFMMHKPNRIFTARYHYIQCKEIAKFLLHCSLSTLNSYYYDSPISRLQCNSQFSEHDAFSHIMILTVCHWFMSMSDMEFTRLGDQRV</sequence>
<dbReference type="Proteomes" id="UP001164929">
    <property type="component" value="Chromosome 17"/>
</dbReference>
<organism evidence="1 2">
    <name type="scientific">Populus alba x Populus x berolinensis</name>
    <dbReference type="NCBI Taxonomy" id="444605"/>
    <lineage>
        <taxon>Eukaryota</taxon>
        <taxon>Viridiplantae</taxon>
        <taxon>Streptophyta</taxon>
        <taxon>Embryophyta</taxon>
        <taxon>Tracheophyta</taxon>
        <taxon>Spermatophyta</taxon>
        <taxon>Magnoliopsida</taxon>
        <taxon>eudicotyledons</taxon>
        <taxon>Gunneridae</taxon>
        <taxon>Pentapetalae</taxon>
        <taxon>rosids</taxon>
        <taxon>fabids</taxon>
        <taxon>Malpighiales</taxon>
        <taxon>Salicaceae</taxon>
        <taxon>Saliceae</taxon>
        <taxon>Populus</taxon>
    </lineage>
</organism>
<evidence type="ECO:0000313" key="1">
    <source>
        <dbReference type="EMBL" id="KAJ6960421.1"/>
    </source>
</evidence>
<reference evidence="1" key="1">
    <citation type="journal article" date="2023" name="Mol. Ecol. Resour.">
        <title>Chromosome-level genome assembly of a triploid poplar Populus alba 'Berolinensis'.</title>
        <authorList>
            <person name="Chen S."/>
            <person name="Yu Y."/>
            <person name="Wang X."/>
            <person name="Wang S."/>
            <person name="Zhang T."/>
            <person name="Zhou Y."/>
            <person name="He R."/>
            <person name="Meng N."/>
            <person name="Wang Y."/>
            <person name="Liu W."/>
            <person name="Liu Z."/>
            <person name="Liu J."/>
            <person name="Guo Q."/>
            <person name="Huang H."/>
            <person name="Sederoff R.R."/>
            <person name="Wang G."/>
            <person name="Qu G."/>
            <person name="Chen S."/>
        </authorList>
    </citation>
    <scope>NUCLEOTIDE SEQUENCE</scope>
    <source>
        <strain evidence="1">SC-2020</strain>
    </source>
</reference>
<evidence type="ECO:0000313" key="2">
    <source>
        <dbReference type="Proteomes" id="UP001164929"/>
    </source>
</evidence>
<dbReference type="EMBL" id="JAQIZT010000017">
    <property type="protein sequence ID" value="KAJ6960421.1"/>
    <property type="molecule type" value="Genomic_DNA"/>
</dbReference>
<dbReference type="AlphaFoldDB" id="A0AAD6LGQ7"/>
<name>A0AAD6LGQ7_9ROSI</name>
<keyword evidence="2" id="KW-1185">Reference proteome</keyword>
<proteinExistence type="predicted"/>
<comment type="caution">
    <text evidence="1">The sequence shown here is derived from an EMBL/GenBank/DDBJ whole genome shotgun (WGS) entry which is preliminary data.</text>
</comment>
<accession>A0AAD6LGQ7</accession>